<dbReference type="Pfam" id="PF01061">
    <property type="entry name" value="ABC2_membrane"/>
    <property type="match status" value="1"/>
</dbReference>
<keyword evidence="8 11" id="KW-1133">Transmembrane helix</keyword>
<evidence type="ECO:0000259" key="12">
    <source>
        <dbReference type="PROSITE" id="PS51012"/>
    </source>
</evidence>
<evidence type="ECO:0000256" key="4">
    <source>
        <dbReference type="ARBA" id="ARBA00022475"/>
    </source>
</evidence>
<feature type="transmembrane region" description="Helical" evidence="11">
    <location>
        <begin position="35"/>
        <end position="57"/>
    </location>
</feature>
<accession>A0ABV7ME29</accession>
<dbReference type="Proteomes" id="UP001595607">
    <property type="component" value="Unassembled WGS sequence"/>
</dbReference>
<evidence type="ECO:0000313" key="13">
    <source>
        <dbReference type="EMBL" id="MFC3303633.1"/>
    </source>
</evidence>
<evidence type="ECO:0000256" key="8">
    <source>
        <dbReference type="ARBA" id="ARBA00022989"/>
    </source>
</evidence>
<feature type="domain" description="ABC transmembrane type-2" evidence="12">
    <location>
        <begin position="33"/>
        <end position="253"/>
    </location>
</feature>
<evidence type="ECO:0000256" key="11">
    <source>
        <dbReference type="RuleBase" id="RU361157"/>
    </source>
</evidence>
<dbReference type="PROSITE" id="PS51012">
    <property type="entry name" value="ABC_TM2"/>
    <property type="match status" value="1"/>
</dbReference>
<evidence type="ECO:0000256" key="6">
    <source>
        <dbReference type="ARBA" id="ARBA00022692"/>
    </source>
</evidence>
<comment type="similarity">
    <text evidence="2 11">Belongs to the ABC-2 integral membrane protein family.</text>
</comment>
<name>A0ABV7ME29_9PROT</name>
<evidence type="ECO:0000256" key="7">
    <source>
        <dbReference type="ARBA" id="ARBA00022903"/>
    </source>
</evidence>
<dbReference type="PRINTS" id="PR00164">
    <property type="entry name" value="ABC2TRNSPORT"/>
</dbReference>
<keyword evidence="6 11" id="KW-0812">Transmembrane</keyword>
<keyword evidence="5" id="KW-0762">Sugar transport</keyword>
<dbReference type="RefSeq" id="WP_189576363.1">
    <property type="nucleotide sequence ID" value="NZ_BMXU01000002.1"/>
</dbReference>
<evidence type="ECO:0000256" key="1">
    <source>
        <dbReference type="ARBA" id="ARBA00004651"/>
    </source>
</evidence>
<dbReference type="InterPro" id="IPR013525">
    <property type="entry name" value="ABC2_TM"/>
</dbReference>
<feature type="transmembrane region" description="Helical" evidence="11">
    <location>
        <begin position="183"/>
        <end position="202"/>
    </location>
</feature>
<keyword evidence="3 11" id="KW-0813">Transport</keyword>
<evidence type="ECO:0000256" key="3">
    <source>
        <dbReference type="ARBA" id="ARBA00022448"/>
    </source>
</evidence>
<protein>
    <recommendedName>
        <fullName evidence="11">Transport permease protein</fullName>
    </recommendedName>
</protein>
<feature type="transmembrane region" description="Helical" evidence="11">
    <location>
        <begin position="108"/>
        <end position="133"/>
    </location>
</feature>
<feature type="transmembrane region" description="Helical" evidence="11">
    <location>
        <begin position="63"/>
        <end position="87"/>
    </location>
</feature>
<keyword evidence="14" id="KW-1185">Reference proteome</keyword>
<keyword evidence="4 11" id="KW-1003">Cell membrane</keyword>
<comment type="subcellular location">
    <subcellularLocation>
        <location evidence="11">Cell inner membrane</location>
        <topology evidence="11">Multi-pass membrane protein</topology>
    </subcellularLocation>
    <subcellularLocation>
        <location evidence="1">Cell membrane</location>
        <topology evidence="1">Multi-pass membrane protein</topology>
    </subcellularLocation>
</comment>
<dbReference type="InterPro" id="IPR047817">
    <property type="entry name" value="ABC2_TM_bact-type"/>
</dbReference>
<evidence type="ECO:0000256" key="10">
    <source>
        <dbReference type="ARBA" id="ARBA00023136"/>
    </source>
</evidence>
<evidence type="ECO:0000256" key="2">
    <source>
        <dbReference type="ARBA" id="ARBA00007783"/>
    </source>
</evidence>
<comment type="caution">
    <text evidence="13">The sequence shown here is derived from an EMBL/GenBank/DDBJ whole genome shotgun (WGS) entry which is preliminary data.</text>
</comment>
<dbReference type="PANTHER" id="PTHR30413">
    <property type="entry name" value="INNER MEMBRANE TRANSPORT PERMEASE"/>
    <property type="match status" value="1"/>
</dbReference>
<dbReference type="InterPro" id="IPR000412">
    <property type="entry name" value="ABC_2_transport"/>
</dbReference>
<evidence type="ECO:0000256" key="5">
    <source>
        <dbReference type="ARBA" id="ARBA00022597"/>
    </source>
</evidence>
<proteinExistence type="inferred from homology"/>
<sequence length="260" mass="29007">MTGSFSSRCATSLRVIHALILREISARYAESRAGYLWAILTPIISILTLYFVFALIRQRETEIPLLAFLVTGWFTFGFYQSMVSMIANSEAANKALLMHQNVTRLDVIASRGLLEVLTTALFLCVGGVLAMMVEEASLPDDPLLTALSFFSAGFVGLSVGVLVCAIMTYFPVAMNFINPINRLGFFISGVLFTTSALPSWTYDYVKWNPILHSIEGMRQGWFETYQSPVLDIAYPYTVGLPILMIGLFLERRTRRGIRIG</sequence>
<evidence type="ECO:0000313" key="14">
    <source>
        <dbReference type="Proteomes" id="UP001595607"/>
    </source>
</evidence>
<keyword evidence="7" id="KW-0972">Capsule biogenesis/degradation</keyword>
<feature type="transmembrane region" description="Helical" evidence="11">
    <location>
        <begin position="232"/>
        <end position="249"/>
    </location>
</feature>
<evidence type="ECO:0000256" key="9">
    <source>
        <dbReference type="ARBA" id="ARBA00023047"/>
    </source>
</evidence>
<dbReference type="PANTHER" id="PTHR30413:SF10">
    <property type="entry name" value="CAPSULE POLYSACCHARIDE EXPORT INNER-MEMBRANE PROTEIN CTRC"/>
    <property type="match status" value="1"/>
</dbReference>
<organism evidence="13 14">
    <name type="scientific">Parvularcula lutaonensis</name>
    <dbReference type="NCBI Taxonomy" id="491923"/>
    <lineage>
        <taxon>Bacteria</taxon>
        <taxon>Pseudomonadati</taxon>
        <taxon>Pseudomonadota</taxon>
        <taxon>Alphaproteobacteria</taxon>
        <taxon>Parvularculales</taxon>
        <taxon>Parvularculaceae</taxon>
        <taxon>Parvularcula</taxon>
    </lineage>
</organism>
<dbReference type="EMBL" id="JBHRVA010000003">
    <property type="protein sequence ID" value="MFC3303633.1"/>
    <property type="molecule type" value="Genomic_DNA"/>
</dbReference>
<keyword evidence="9" id="KW-0625">Polysaccharide transport</keyword>
<gene>
    <name evidence="13" type="ORF">ACFONP_12930</name>
</gene>
<reference evidence="14" key="1">
    <citation type="journal article" date="2019" name="Int. J. Syst. Evol. Microbiol.">
        <title>The Global Catalogue of Microorganisms (GCM) 10K type strain sequencing project: providing services to taxonomists for standard genome sequencing and annotation.</title>
        <authorList>
            <consortium name="The Broad Institute Genomics Platform"/>
            <consortium name="The Broad Institute Genome Sequencing Center for Infectious Disease"/>
            <person name="Wu L."/>
            <person name="Ma J."/>
        </authorList>
    </citation>
    <scope>NUCLEOTIDE SEQUENCE [LARGE SCALE GENOMIC DNA]</scope>
    <source>
        <strain evidence="14">KCTC 22245</strain>
    </source>
</reference>
<keyword evidence="10 11" id="KW-0472">Membrane</keyword>
<feature type="transmembrane region" description="Helical" evidence="11">
    <location>
        <begin position="145"/>
        <end position="171"/>
    </location>
</feature>